<reference evidence="9" key="1">
    <citation type="submission" date="2025-08" db="UniProtKB">
        <authorList>
            <consortium name="RefSeq"/>
        </authorList>
    </citation>
    <scope>IDENTIFICATION</scope>
    <source>
        <tissue evidence="9">Whole organism</tissue>
    </source>
</reference>
<feature type="domain" description="Major facilitator superfamily (MFS) profile" evidence="7">
    <location>
        <begin position="19"/>
        <end position="450"/>
    </location>
</feature>
<evidence type="ECO:0000259" key="7">
    <source>
        <dbReference type="PROSITE" id="PS50850"/>
    </source>
</evidence>
<evidence type="ECO:0000313" key="8">
    <source>
        <dbReference type="Proteomes" id="UP000504606"/>
    </source>
</evidence>
<dbReference type="PROSITE" id="PS50850">
    <property type="entry name" value="MFS"/>
    <property type="match status" value="1"/>
</dbReference>
<dbReference type="AlphaFoldDB" id="A0A6J1SZJ1"/>
<keyword evidence="3 6" id="KW-1133">Transmembrane helix</keyword>
<feature type="transmembrane region" description="Helical" evidence="6">
    <location>
        <begin position="427"/>
        <end position="446"/>
    </location>
</feature>
<dbReference type="GO" id="GO:0016020">
    <property type="term" value="C:membrane"/>
    <property type="evidence" value="ECO:0007669"/>
    <property type="project" value="UniProtKB-SubCell"/>
</dbReference>
<accession>A0A6J1SZJ1</accession>
<organism evidence="8 9">
    <name type="scientific">Frankliniella occidentalis</name>
    <name type="common">Western flower thrips</name>
    <name type="synonym">Euthrips occidentalis</name>
    <dbReference type="NCBI Taxonomy" id="133901"/>
    <lineage>
        <taxon>Eukaryota</taxon>
        <taxon>Metazoa</taxon>
        <taxon>Ecdysozoa</taxon>
        <taxon>Arthropoda</taxon>
        <taxon>Hexapoda</taxon>
        <taxon>Insecta</taxon>
        <taxon>Pterygota</taxon>
        <taxon>Neoptera</taxon>
        <taxon>Paraneoptera</taxon>
        <taxon>Thysanoptera</taxon>
        <taxon>Terebrantia</taxon>
        <taxon>Thripoidea</taxon>
        <taxon>Thripidae</taxon>
        <taxon>Frankliniella</taxon>
    </lineage>
</organism>
<evidence type="ECO:0000256" key="2">
    <source>
        <dbReference type="ARBA" id="ARBA00022692"/>
    </source>
</evidence>
<dbReference type="KEGG" id="foc:113211924"/>
<name>A0A6J1SZJ1_FRAOC</name>
<feature type="transmembrane region" description="Helical" evidence="6">
    <location>
        <begin position="359"/>
        <end position="382"/>
    </location>
</feature>
<dbReference type="OrthoDB" id="6612291at2759"/>
<evidence type="ECO:0000256" key="3">
    <source>
        <dbReference type="ARBA" id="ARBA00022989"/>
    </source>
</evidence>
<evidence type="ECO:0000256" key="6">
    <source>
        <dbReference type="SAM" id="Phobius"/>
    </source>
</evidence>
<feature type="transmembrane region" description="Helical" evidence="6">
    <location>
        <begin position="149"/>
        <end position="167"/>
    </location>
</feature>
<evidence type="ECO:0000256" key="1">
    <source>
        <dbReference type="ARBA" id="ARBA00004141"/>
    </source>
</evidence>
<sequence>MVNTVIKRMCKVWQYGMGRTVLATLAAHSNSISVGLCQGYSAILLPQLQDKASKLVITEQDASWIAALGVISNPLGALLSGLLVEVMGRRGAIQVTAIPYVVGWICLALAREFTLLCVGRFISGLAVGMAAASYVYVAEVAPASHRGPLSACGPVLVSLGVLIVYTLGFFAAWHIVAALCTIFALFSLVAVSLVPETPPWLASRGRTAEARTALVWLRRSPAAADKELAEIMESMAHAKKEAEAGVGRCSFVQPTIWKPFLLLLAFFFFQEGSGIYVVLYYAVSLFQEVGTEMNEYVASIWVACMRLVMSILGALAIQRLNRTTLACMSGVGMFVAMLAAGFYEHLFSSVPPSSRPLPWVPLACFLVHVCVSMLGYLQLPWIMTGELFPLRARGAMGGLVSSLGHLLIFTSVKTYPDLRNAIGMDGVLWGFSALSLCGAVFGKLLLPETNGRTLREIEMSFAGQGQLGQAVSDKTTDEEAAVPPPAPATGGRKNSRGEAVAVPVDTNDDSILDIVKARDTITVGRQR</sequence>
<comment type="subcellular location">
    <subcellularLocation>
        <location evidence="1">Membrane</location>
        <topology evidence="1">Multi-pass membrane protein</topology>
    </subcellularLocation>
</comment>
<dbReference type="Pfam" id="PF00083">
    <property type="entry name" value="Sugar_tr"/>
    <property type="match status" value="1"/>
</dbReference>
<dbReference type="PROSITE" id="PS00216">
    <property type="entry name" value="SUGAR_TRANSPORT_1"/>
    <property type="match status" value="1"/>
</dbReference>
<dbReference type="InterPro" id="IPR005829">
    <property type="entry name" value="Sugar_transporter_CS"/>
</dbReference>
<dbReference type="RefSeq" id="XP_026286247.1">
    <property type="nucleotide sequence ID" value="XM_026430462.2"/>
</dbReference>
<gene>
    <name evidence="9" type="primary">LOC113211924</name>
</gene>
<feature type="region of interest" description="Disordered" evidence="5">
    <location>
        <begin position="468"/>
        <end position="504"/>
    </location>
</feature>
<proteinExistence type="predicted"/>
<dbReference type="Gene3D" id="1.20.1250.20">
    <property type="entry name" value="MFS general substrate transporter like domains"/>
    <property type="match status" value="1"/>
</dbReference>
<dbReference type="PANTHER" id="PTHR48021:SF32">
    <property type="entry name" value="FACILITATED TREHALOSE TRANSPORTER TRET1-2 HOMOLOG-LIKE PROTEIN"/>
    <property type="match status" value="1"/>
</dbReference>
<evidence type="ECO:0000256" key="5">
    <source>
        <dbReference type="SAM" id="MobiDB-lite"/>
    </source>
</evidence>
<dbReference type="InterPro" id="IPR050549">
    <property type="entry name" value="MFS_Trehalose_Transporter"/>
</dbReference>
<dbReference type="InterPro" id="IPR036259">
    <property type="entry name" value="MFS_trans_sf"/>
</dbReference>
<feature type="transmembrane region" description="Helical" evidence="6">
    <location>
        <begin position="91"/>
        <end position="110"/>
    </location>
</feature>
<evidence type="ECO:0000256" key="4">
    <source>
        <dbReference type="ARBA" id="ARBA00023136"/>
    </source>
</evidence>
<dbReference type="SUPFAM" id="SSF103473">
    <property type="entry name" value="MFS general substrate transporter"/>
    <property type="match status" value="1"/>
</dbReference>
<dbReference type="PANTHER" id="PTHR48021">
    <property type="match status" value="1"/>
</dbReference>
<protein>
    <submittedName>
        <fullName evidence="9">Facilitated trehalose transporter Tret1-2 homolog</fullName>
    </submittedName>
</protein>
<feature type="transmembrane region" description="Helical" evidence="6">
    <location>
        <begin position="260"/>
        <end position="284"/>
    </location>
</feature>
<dbReference type="GO" id="GO:0022857">
    <property type="term" value="F:transmembrane transporter activity"/>
    <property type="evidence" value="ECO:0007669"/>
    <property type="project" value="InterPro"/>
</dbReference>
<dbReference type="InterPro" id="IPR005828">
    <property type="entry name" value="MFS_sugar_transport-like"/>
</dbReference>
<feature type="transmembrane region" description="Helical" evidence="6">
    <location>
        <begin position="324"/>
        <end position="343"/>
    </location>
</feature>
<feature type="transmembrane region" description="Helical" evidence="6">
    <location>
        <begin position="63"/>
        <end position="84"/>
    </location>
</feature>
<keyword evidence="8" id="KW-1185">Reference proteome</keyword>
<dbReference type="FunFam" id="1.20.1250.20:FF:000249">
    <property type="entry name" value="facilitated trehalose transporter Tret1"/>
    <property type="match status" value="1"/>
</dbReference>
<keyword evidence="4 6" id="KW-0472">Membrane</keyword>
<keyword evidence="2 6" id="KW-0812">Transmembrane</keyword>
<dbReference type="GeneID" id="113211924"/>
<feature type="transmembrane region" description="Helical" evidence="6">
    <location>
        <begin position="116"/>
        <end position="137"/>
    </location>
</feature>
<feature type="transmembrane region" description="Helical" evidence="6">
    <location>
        <begin position="173"/>
        <end position="194"/>
    </location>
</feature>
<dbReference type="InterPro" id="IPR020846">
    <property type="entry name" value="MFS_dom"/>
</dbReference>
<evidence type="ECO:0000313" key="9">
    <source>
        <dbReference type="RefSeq" id="XP_026286247.1"/>
    </source>
</evidence>
<feature type="transmembrane region" description="Helical" evidence="6">
    <location>
        <begin position="296"/>
        <end position="317"/>
    </location>
</feature>
<feature type="transmembrane region" description="Helical" evidence="6">
    <location>
        <begin position="394"/>
        <end position="415"/>
    </location>
</feature>
<dbReference type="Proteomes" id="UP000504606">
    <property type="component" value="Unplaced"/>
</dbReference>